<keyword evidence="3" id="KW-1185">Reference proteome</keyword>
<feature type="compositionally biased region" description="Low complexity" evidence="1">
    <location>
        <begin position="172"/>
        <end position="189"/>
    </location>
</feature>
<dbReference type="EMBL" id="CAJPIZ010007901">
    <property type="protein sequence ID" value="CAG2110696.1"/>
    <property type="molecule type" value="Genomic_DNA"/>
</dbReference>
<feature type="non-terminal residue" evidence="2">
    <location>
        <position position="1"/>
    </location>
</feature>
<feature type="compositionally biased region" description="Low complexity" evidence="1">
    <location>
        <begin position="260"/>
        <end position="285"/>
    </location>
</feature>
<dbReference type="AlphaFoldDB" id="A0A7R9KY37"/>
<feature type="compositionally biased region" description="Low complexity" evidence="1">
    <location>
        <begin position="409"/>
        <end position="426"/>
    </location>
</feature>
<feature type="compositionally biased region" description="Low complexity" evidence="1">
    <location>
        <begin position="59"/>
        <end position="73"/>
    </location>
</feature>
<feature type="region of interest" description="Disordered" evidence="1">
    <location>
        <begin position="388"/>
        <end position="483"/>
    </location>
</feature>
<dbReference type="Proteomes" id="UP000759131">
    <property type="component" value="Unassembled WGS sequence"/>
</dbReference>
<feature type="compositionally biased region" description="Polar residues" evidence="1">
    <location>
        <begin position="358"/>
        <end position="374"/>
    </location>
</feature>
<feature type="compositionally biased region" description="Low complexity" evidence="1">
    <location>
        <begin position="111"/>
        <end position="155"/>
    </location>
</feature>
<sequence length="861" mass="92811">VHLRYACFAEIHSIGSSIFDSLVDQIAAETEAELHGSPAQHSKSQNSSHNGNGSGGGHYYPQQQPSPQRPQSGGDSGGHNANNANHFYYSFDNPLNSEQQRNNFLFSHQKQNPNQNSYQNLNNSSNGNQNPNSYHNPNNNSNSNQNPNSYQNLSNFSSNPNSYHNFGNNPHNYQNVNNSYHNLNNSYGSQQFNANYGDYQHNSPQNMRNSQHFDVGSGGHPNHRNSQHFEASYGQNPNAFNAQGVNAANNYPTNHMNNQNSTSAAVWSNTSSSMSNSSQVSGTSSPAPPLGPAPTPPFGGSFGGSGQDMSQSRDRLNESPAVFAELDPLGMDRPFVDRSQFFAEHKQPKPSLRDLNQDLPTNNPSYGTDMSPICRQTTNDQMTINMSSVPQRQQTPYSSAPNANPFGASSASSISNDSNSSRLSPNPFNPFFAANTTRALNTGQTPPPIPQTPPPALTPPPPPRPPSRDCPPVPPRNDLVMSRSAPGQWSMGAAAPVYAGPAPQLMPKPPTPDLAPPLPRRRTILPEHRYQCFETTTNRQSYDPFSGNFSTTNSFTAANNTNTINTDHSSAPPLPNPQRKVTPALMSSQSAPSSTPPTSSYSPSTATGRPQPMARRLSANKNYDPFGTAFVEPQLSAAAMRLSSTSSSSVSNQQFQSSVANSVFGNSGFSDVHSVSSSTQSTPKQWTESVPNIRQQDLKLSEINSRYEWMNETVDEMTPSTDCSTDNPLKGCFVADFNSVFSSPSDRSSPATTAGTGGAFGFAAVDPFKPCKPSKLDLNVRPNSEPPIAMSASGFGGFDEDFCPKFSAPKHCVSDSDNKASVRPASAAAGPAVTVGQDEVSPPERNIFIVKSDPFADEFFA</sequence>
<feature type="compositionally biased region" description="Basic and acidic residues" evidence="1">
    <location>
        <begin position="345"/>
        <end position="356"/>
    </location>
</feature>
<feature type="compositionally biased region" description="Polar residues" evidence="1">
    <location>
        <begin position="190"/>
        <end position="212"/>
    </location>
</feature>
<name>A0A7R9KY37_9ACAR</name>
<protein>
    <submittedName>
        <fullName evidence="2">Uncharacterized protein</fullName>
    </submittedName>
</protein>
<feature type="compositionally biased region" description="Polar residues" evidence="1">
    <location>
        <begin position="233"/>
        <end position="259"/>
    </location>
</feature>
<dbReference type="PRINTS" id="PR01217">
    <property type="entry name" value="PRICHEXTENSN"/>
</dbReference>
<proteinExistence type="predicted"/>
<dbReference type="OrthoDB" id="10069833at2759"/>
<feature type="compositionally biased region" description="Pro residues" evidence="1">
    <location>
        <begin position="445"/>
        <end position="475"/>
    </location>
</feature>
<feature type="compositionally biased region" description="Low complexity" evidence="1">
    <location>
        <begin position="587"/>
        <end position="607"/>
    </location>
</feature>
<feature type="compositionally biased region" description="Polar residues" evidence="1">
    <location>
        <begin position="434"/>
        <end position="444"/>
    </location>
</feature>
<feature type="region of interest" description="Disordered" evidence="1">
    <location>
        <begin position="560"/>
        <end position="612"/>
    </location>
</feature>
<feature type="region of interest" description="Disordered" evidence="1">
    <location>
        <begin position="345"/>
        <end position="374"/>
    </location>
</feature>
<feature type="compositionally biased region" description="Polar residues" evidence="1">
    <location>
        <begin position="156"/>
        <end position="171"/>
    </location>
</feature>
<gene>
    <name evidence="2" type="ORF">OSB1V03_LOCUS10679</name>
</gene>
<organism evidence="2">
    <name type="scientific">Medioppia subpectinata</name>
    <dbReference type="NCBI Taxonomy" id="1979941"/>
    <lineage>
        <taxon>Eukaryota</taxon>
        <taxon>Metazoa</taxon>
        <taxon>Ecdysozoa</taxon>
        <taxon>Arthropoda</taxon>
        <taxon>Chelicerata</taxon>
        <taxon>Arachnida</taxon>
        <taxon>Acari</taxon>
        <taxon>Acariformes</taxon>
        <taxon>Sarcoptiformes</taxon>
        <taxon>Oribatida</taxon>
        <taxon>Brachypylina</taxon>
        <taxon>Oppioidea</taxon>
        <taxon>Oppiidae</taxon>
        <taxon>Medioppia</taxon>
    </lineage>
</organism>
<feature type="compositionally biased region" description="Polar residues" evidence="1">
    <location>
        <begin position="388"/>
        <end position="402"/>
    </location>
</feature>
<feature type="compositionally biased region" description="Pro residues" evidence="1">
    <location>
        <begin position="286"/>
        <end position="297"/>
    </location>
</feature>
<evidence type="ECO:0000313" key="2">
    <source>
        <dbReference type="EMBL" id="CAD7630266.1"/>
    </source>
</evidence>
<reference evidence="2" key="1">
    <citation type="submission" date="2020-11" db="EMBL/GenBank/DDBJ databases">
        <authorList>
            <person name="Tran Van P."/>
        </authorList>
    </citation>
    <scope>NUCLEOTIDE SEQUENCE</scope>
</reference>
<feature type="region of interest" description="Disordered" evidence="1">
    <location>
        <begin position="32"/>
        <end position="96"/>
    </location>
</feature>
<evidence type="ECO:0000313" key="3">
    <source>
        <dbReference type="Proteomes" id="UP000759131"/>
    </source>
</evidence>
<feature type="compositionally biased region" description="Low complexity" evidence="1">
    <location>
        <begin position="40"/>
        <end position="51"/>
    </location>
</feature>
<dbReference type="EMBL" id="OC862476">
    <property type="protein sequence ID" value="CAD7630266.1"/>
    <property type="molecule type" value="Genomic_DNA"/>
</dbReference>
<evidence type="ECO:0000256" key="1">
    <source>
        <dbReference type="SAM" id="MobiDB-lite"/>
    </source>
</evidence>
<feature type="region of interest" description="Disordered" evidence="1">
    <location>
        <begin position="109"/>
        <end position="316"/>
    </location>
</feature>
<accession>A0A7R9KY37</accession>